<evidence type="ECO:0000313" key="1">
    <source>
        <dbReference type="EMBL" id="DBA11541.1"/>
    </source>
</evidence>
<sequence>MNSKKKTVDEIYFFIRDHRHIILKFFSGARPLSRESKTFPYFVNVMLQQEGVYNFLNYVLCFIFGVEGQFDINEDASIIDVLRLTAYFLRTSVPSFIINEKNTNVLHICSKILHRYTNGKVPFSMFKKLYLKYTKAYLYTSLKKRIDTIPSVERKSYFIKTHIYHKRMLGTVKNHLLTIRFELSQNENQLRRIIYPDVNFAFNVALIDIINNVIVNVNTLDLYPLLNIIKAYIFSEKENIDYTLPTNQRIGRLTDANVIVLYESILSTLISRFKTKLIEVNEVGCFCNMKCIGFMIGGKGNILENYFHEVIMKTQLSLMICGKCRLSFSVDNTASSKPKLSYVCTNPNVATCSSCGSASVKNIPLYLVNHQGNKIIYSHRFYGTNTTSILDIIYSDISVNKNHEISRSSCKIYGVCFGGSRKCFNRYTQIVQYSDMKKDSTNKINLELFKCSDCQTVKQFDQHNHTYIKEKIHERTCLEHVIQEIQKGVSPDLLVNYMCSHCKICIMCRHTLNGLINNGILNIKTNRNVYLLVKLLKQVNAIIVIQKWLKENYFKE</sequence>
<reference evidence="1" key="2">
    <citation type="submission" date="2023-01" db="EMBL/GenBank/DDBJ databases">
        <authorList>
            <person name="Rosani U."/>
            <person name="Delmont T.O."/>
            <person name="Gaia M."/>
            <person name="Krupovic M."/>
        </authorList>
    </citation>
    <scope>NUCLEOTIDE SEQUENCE</scope>
    <source>
        <strain evidence="1">MalacoHV2/Med/2018 153</strain>
    </source>
</reference>
<protein>
    <submittedName>
        <fullName evidence="1">ORF1</fullName>
    </submittedName>
</protein>
<proteinExistence type="predicted"/>
<accession>A0AA48SFD6</accession>
<name>A0AA48SFD6_9VIRU</name>
<organism evidence="1">
    <name type="scientific">Malaco herpesvirus 2</name>
    <dbReference type="NCBI Taxonomy" id="3031798"/>
    <lineage>
        <taxon>Viruses</taxon>
        <taxon>Duplodnaviria</taxon>
        <taxon>Heunggongvirae</taxon>
        <taxon>Peploviricota</taxon>
        <taxon>Herviviricetes</taxon>
        <taxon>Herpesvirales</taxon>
        <taxon>Malacoherpesviridae</taxon>
    </lineage>
</organism>
<reference evidence="1" key="1">
    <citation type="journal article" date="2023" name="Front. Mar. Sci.">
        <title>Tracing the invertebrate herpesviruses in the global sequence datasets.</title>
        <authorList>
            <person name="Rosani U."/>
            <person name="Gaia M."/>
            <person name="Delmont T.O."/>
            <person name="Krupovic M."/>
        </authorList>
    </citation>
    <scope>NUCLEOTIDE SEQUENCE</scope>
    <source>
        <strain evidence="1">MalacoHV2/Med/2018 153</strain>
    </source>
</reference>
<dbReference type="EMBL" id="BK063060">
    <property type="protein sequence ID" value="DBA11541.1"/>
    <property type="molecule type" value="Genomic_DNA"/>
</dbReference>